<dbReference type="GO" id="GO:0031369">
    <property type="term" value="F:translation initiation factor binding"/>
    <property type="evidence" value="ECO:0007669"/>
    <property type="project" value="TreeGrafter"/>
</dbReference>
<dbReference type="Pfam" id="PF01873">
    <property type="entry name" value="eIF-5_eIF-2B"/>
    <property type="match status" value="1"/>
</dbReference>
<proteinExistence type="inferred from homology"/>
<evidence type="ECO:0000256" key="2">
    <source>
        <dbReference type="ARBA" id="ARBA00022540"/>
    </source>
</evidence>
<keyword evidence="10" id="KW-1185">Reference proteome</keyword>
<dbReference type="SUPFAM" id="SSF75689">
    <property type="entry name" value="Zinc-binding domain of translation initiation factor 2 beta"/>
    <property type="match status" value="1"/>
</dbReference>
<comment type="caution">
    <text evidence="9">The sequence shown here is derived from an EMBL/GenBank/DDBJ whole genome shotgun (WGS) entry which is preliminary data.</text>
</comment>
<dbReference type="PANTHER" id="PTHR23001">
    <property type="entry name" value="EUKARYOTIC TRANSLATION INITIATION FACTOR"/>
    <property type="match status" value="1"/>
</dbReference>
<feature type="domain" description="Translation initiation factor IF2/IF5" evidence="8">
    <location>
        <begin position="367"/>
        <end position="476"/>
    </location>
</feature>
<accession>A0AA88QTI4</accession>
<comment type="subunit">
    <text evidence="5">Eukaryotic translation initiation factor 2 eIF2 is a heterotrimeric complex composed of an alpha, a beta and a gamma subunit.</text>
</comment>
<dbReference type="GO" id="GO:0001731">
    <property type="term" value="P:formation of translation preinitiation complex"/>
    <property type="evidence" value="ECO:0007669"/>
    <property type="project" value="TreeGrafter"/>
</dbReference>
<reference evidence="9" key="1">
    <citation type="submission" date="2022-12" db="EMBL/GenBank/DDBJ databases">
        <title>Draft genome assemblies for two species of Escallonia (Escalloniales).</title>
        <authorList>
            <person name="Chanderbali A."/>
            <person name="Dervinis C."/>
            <person name="Anghel I."/>
            <person name="Soltis D."/>
            <person name="Soltis P."/>
            <person name="Zapata F."/>
        </authorList>
    </citation>
    <scope>NUCLEOTIDE SEQUENCE</scope>
    <source>
        <strain evidence="9">UCBG92.1500</strain>
        <tissue evidence="9">Leaf</tissue>
    </source>
</reference>
<name>A0AA88QTI4_9ASTE</name>
<dbReference type="InterPro" id="IPR002735">
    <property type="entry name" value="Transl_init_fac_IF2/IF5_dom"/>
</dbReference>
<evidence type="ECO:0000313" key="9">
    <source>
        <dbReference type="EMBL" id="KAK2974592.1"/>
    </source>
</evidence>
<dbReference type="Proteomes" id="UP001187471">
    <property type="component" value="Unassembled WGS sequence"/>
</dbReference>
<evidence type="ECO:0000256" key="4">
    <source>
        <dbReference type="ARBA" id="ARBA00054872"/>
    </source>
</evidence>
<keyword evidence="7" id="KW-0732">Signal</keyword>
<protein>
    <recommendedName>
        <fullName evidence="6">Eukaryotic translation initiation factor 2 subunit beta</fullName>
    </recommendedName>
</protein>
<gene>
    <name evidence="9" type="ORF">RJ640_025241</name>
</gene>
<feature type="chain" id="PRO_5041657308" description="Eukaryotic translation initiation factor 2 subunit beta" evidence="7">
    <location>
        <begin position="22"/>
        <end position="497"/>
    </location>
</feature>
<dbReference type="InterPro" id="IPR016189">
    <property type="entry name" value="Transl_init_fac_IF2/IF5_N"/>
</dbReference>
<dbReference type="FunFam" id="3.30.30.170:FF:000001">
    <property type="entry name" value="Eukaryotic translation initiation factor 2 subunit"/>
    <property type="match status" value="1"/>
</dbReference>
<dbReference type="GO" id="GO:0005850">
    <property type="term" value="C:eukaryotic translation initiation factor 2 complex"/>
    <property type="evidence" value="ECO:0007669"/>
    <property type="project" value="TreeGrafter"/>
</dbReference>
<evidence type="ECO:0000256" key="6">
    <source>
        <dbReference type="ARBA" id="ARBA00073542"/>
    </source>
</evidence>
<organism evidence="9 10">
    <name type="scientific">Escallonia rubra</name>
    <dbReference type="NCBI Taxonomy" id="112253"/>
    <lineage>
        <taxon>Eukaryota</taxon>
        <taxon>Viridiplantae</taxon>
        <taxon>Streptophyta</taxon>
        <taxon>Embryophyta</taxon>
        <taxon>Tracheophyta</taxon>
        <taxon>Spermatophyta</taxon>
        <taxon>Magnoliopsida</taxon>
        <taxon>eudicotyledons</taxon>
        <taxon>Gunneridae</taxon>
        <taxon>Pentapetalae</taxon>
        <taxon>asterids</taxon>
        <taxon>campanulids</taxon>
        <taxon>Escalloniales</taxon>
        <taxon>Escalloniaceae</taxon>
        <taxon>Escallonia</taxon>
    </lineage>
</organism>
<evidence type="ECO:0000256" key="5">
    <source>
        <dbReference type="ARBA" id="ARBA00063900"/>
    </source>
</evidence>
<dbReference type="AlphaFoldDB" id="A0AA88QTI4"/>
<keyword evidence="3" id="KW-0648">Protein biosynthesis</keyword>
<dbReference type="InterPro" id="IPR015915">
    <property type="entry name" value="Kelch-typ_b-propeller"/>
</dbReference>
<dbReference type="PROSITE" id="PS51257">
    <property type="entry name" value="PROKAR_LIPOPROTEIN"/>
    <property type="match status" value="1"/>
</dbReference>
<dbReference type="SMART" id="SM00653">
    <property type="entry name" value="eIF2B_5"/>
    <property type="match status" value="1"/>
</dbReference>
<dbReference type="GO" id="GO:0003743">
    <property type="term" value="F:translation initiation factor activity"/>
    <property type="evidence" value="ECO:0007669"/>
    <property type="project" value="UniProtKB-KW"/>
</dbReference>
<dbReference type="Gene3D" id="2.120.10.80">
    <property type="entry name" value="Kelch-type beta propeller"/>
    <property type="match status" value="1"/>
</dbReference>
<evidence type="ECO:0000256" key="7">
    <source>
        <dbReference type="SAM" id="SignalP"/>
    </source>
</evidence>
<dbReference type="PANTHER" id="PTHR23001:SF3">
    <property type="entry name" value="EUKARYOTIC TRANSLATION INITIATION FACTOR 2 SUBUNIT 2"/>
    <property type="match status" value="1"/>
</dbReference>
<sequence length="497" mass="55260">MNFRFIIQVVVLVVGCSSSSSSWPSFGPRAAGSFPSSCPTGHQRGRQIDWFSVDPSSDRCRRRIKNPPPDTHLSPFSGTFTTDLLSTAVAVGPTIVSLGGSGKGDQCSVVLPDVHAFDTHRPDRDWVACPPMNHPRLSPYASVIGGKLYVICGHCMSESDPRLEVRDQQTLTRGRLAPPPFFWSFDSDFTAFSDEYGKILLDLGVSDPEKRQGGVCEEVAGGVGGRRAYWYGEVVWEEAAGVIAPFDPSKKKKKKKVVIQDPAEESVEKLTEKTETLTVSDGLEATFSGLKKKKKKPVQTDLLEDEKEIAGDDLDDNFGEDEEGEGIVLQQQRLPWEGTDRDYEYEELLGRVFNILRENNPELAGDRRRTVMRPPQVLREGTKKTVFVNFMDLCKTMHRQLEHVMTFLLAELGTSGSLDGQQRLVVKGRFAPKNFEGILRRYVNEYVICNGCKSPDTILSKENRLFFLRCEKCGSGRSVAPIKAGFVARVGRRKAGT</sequence>
<evidence type="ECO:0000256" key="1">
    <source>
        <dbReference type="ARBA" id="ARBA00010397"/>
    </source>
</evidence>
<evidence type="ECO:0000313" key="10">
    <source>
        <dbReference type="Proteomes" id="UP001187471"/>
    </source>
</evidence>
<dbReference type="Gene3D" id="3.30.30.170">
    <property type="match status" value="1"/>
</dbReference>
<dbReference type="InterPro" id="IPR016190">
    <property type="entry name" value="Transl_init_fac_IF2/IF5_Zn-bd"/>
</dbReference>
<dbReference type="InterPro" id="IPR045196">
    <property type="entry name" value="IF2/IF5"/>
</dbReference>
<comment type="similarity">
    <text evidence="1">Belongs to the eIF-2-beta/eIF-5 family.</text>
</comment>
<comment type="function">
    <text evidence="4">Component of the eIF2 complex that functions in the early steps of protein synthesis by forming a ternary complex with GTP and initiator tRNA. This complex binds to a 40S ribosomal subunit, followed by mRNA binding to form a 43S pre-initiation complex (43S PIC). Junction of the 60S ribosomal subunit to form the 80S initiation complex is preceded by hydrolysis of the GTP bound to eIF2 and release of an eIF2-GDP binary complex. In order for eIF2 to recycle and catalyze another round of initiation, the GDP bound to eIF2 must exchange with GTP by way of a reaction catalyzed by eIF2B.</text>
</comment>
<dbReference type="GO" id="GO:0003729">
    <property type="term" value="F:mRNA binding"/>
    <property type="evidence" value="ECO:0007669"/>
    <property type="project" value="TreeGrafter"/>
</dbReference>
<dbReference type="SUPFAM" id="SSF117281">
    <property type="entry name" value="Kelch motif"/>
    <property type="match status" value="1"/>
</dbReference>
<dbReference type="EMBL" id="JAVXUO010002302">
    <property type="protein sequence ID" value="KAK2974592.1"/>
    <property type="molecule type" value="Genomic_DNA"/>
</dbReference>
<evidence type="ECO:0000259" key="8">
    <source>
        <dbReference type="SMART" id="SM00653"/>
    </source>
</evidence>
<dbReference type="SUPFAM" id="SSF100966">
    <property type="entry name" value="Translation initiation factor 2 beta, aIF2beta, N-terminal domain"/>
    <property type="match status" value="1"/>
</dbReference>
<feature type="signal peptide" evidence="7">
    <location>
        <begin position="1"/>
        <end position="21"/>
    </location>
</feature>
<evidence type="ECO:0000256" key="3">
    <source>
        <dbReference type="ARBA" id="ARBA00022917"/>
    </source>
</evidence>
<keyword evidence="2" id="KW-0396">Initiation factor</keyword>